<keyword evidence="1" id="KW-1133">Transmembrane helix</keyword>
<evidence type="ECO:0000313" key="3">
    <source>
        <dbReference type="Proteomes" id="UP000178450"/>
    </source>
</evidence>
<name>A0A1F7KAI6_9BACT</name>
<keyword evidence="1" id="KW-0472">Membrane</keyword>
<comment type="caution">
    <text evidence="2">The sequence shown here is derived from an EMBL/GenBank/DDBJ whole genome shotgun (WGS) entry which is preliminary data.</text>
</comment>
<sequence>MFKKTIIFLIIFSPILWVLIIGYPISHNRRQYATDDFSGYVRALSGDNRIKGLDLIKLVGGRVKKLLF</sequence>
<dbReference type="Proteomes" id="UP000178450">
    <property type="component" value="Unassembled WGS sequence"/>
</dbReference>
<proteinExistence type="predicted"/>
<gene>
    <name evidence="2" type="ORF">A2209_04185</name>
</gene>
<accession>A0A1F7KAI6</accession>
<dbReference type="AlphaFoldDB" id="A0A1F7KAI6"/>
<dbReference type="EMBL" id="MGBG01000013">
    <property type="protein sequence ID" value="OGK64872.1"/>
    <property type="molecule type" value="Genomic_DNA"/>
</dbReference>
<keyword evidence="1" id="KW-0812">Transmembrane</keyword>
<feature type="transmembrane region" description="Helical" evidence="1">
    <location>
        <begin position="6"/>
        <end position="25"/>
    </location>
</feature>
<protein>
    <submittedName>
        <fullName evidence="2">Uncharacterized protein</fullName>
    </submittedName>
</protein>
<organism evidence="2 3">
    <name type="scientific">Candidatus Roizmanbacteria bacterium RIFOXYA1_FULL_41_12</name>
    <dbReference type="NCBI Taxonomy" id="1802082"/>
    <lineage>
        <taxon>Bacteria</taxon>
        <taxon>Candidatus Roizmaniibacteriota</taxon>
    </lineage>
</organism>
<reference evidence="2 3" key="1">
    <citation type="journal article" date="2016" name="Nat. Commun.">
        <title>Thousands of microbial genomes shed light on interconnected biogeochemical processes in an aquifer system.</title>
        <authorList>
            <person name="Anantharaman K."/>
            <person name="Brown C.T."/>
            <person name="Hug L.A."/>
            <person name="Sharon I."/>
            <person name="Castelle C.J."/>
            <person name="Probst A.J."/>
            <person name="Thomas B.C."/>
            <person name="Singh A."/>
            <person name="Wilkins M.J."/>
            <person name="Karaoz U."/>
            <person name="Brodie E.L."/>
            <person name="Williams K.H."/>
            <person name="Hubbard S.S."/>
            <person name="Banfield J.F."/>
        </authorList>
    </citation>
    <scope>NUCLEOTIDE SEQUENCE [LARGE SCALE GENOMIC DNA]</scope>
</reference>
<evidence type="ECO:0000313" key="2">
    <source>
        <dbReference type="EMBL" id="OGK64872.1"/>
    </source>
</evidence>
<evidence type="ECO:0000256" key="1">
    <source>
        <dbReference type="SAM" id="Phobius"/>
    </source>
</evidence>